<dbReference type="Gene3D" id="3.40.1190.20">
    <property type="match status" value="1"/>
</dbReference>
<gene>
    <name evidence="8" type="primary">iolC</name>
    <name evidence="8" type="ORF">GCM10023336_22190</name>
</gene>
<evidence type="ECO:0000259" key="7">
    <source>
        <dbReference type="Pfam" id="PF00294"/>
    </source>
</evidence>
<proteinExistence type="inferred from homology"/>
<dbReference type="RefSeq" id="WP_345668107.1">
    <property type="nucleotide sequence ID" value="NZ_BAABKC010000032.1"/>
</dbReference>
<dbReference type="CDD" id="cd01166">
    <property type="entry name" value="KdgK"/>
    <property type="match status" value="1"/>
</dbReference>
<dbReference type="InterPro" id="IPR011611">
    <property type="entry name" value="PfkB_dom"/>
</dbReference>
<comment type="caution">
    <text evidence="8">The sequence shown here is derived from an EMBL/GenBank/DDBJ whole genome shotgun (WGS) entry which is preliminary data.</text>
</comment>
<dbReference type="Gene3D" id="2.20.150.10">
    <property type="entry name" value="putative 5-dehydro-2- deoxygluconokinase"/>
    <property type="match status" value="1"/>
</dbReference>
<evidence type="ECO:0000256" key="4">
    <source>
        <dbReference type="ARBA" id="ARBA00022777"/>
    </source>
</evidence>
<reference evidence="9" key="1">
    <citation type="journal article" date="2019" name="Int. J. Syst. Evol. Microbiol.">
        <title>The Global Catalogue of Microorganisms (GCM) 10K type strain sequencing project: providing services to taxonomists for standard genome sequencing and annotation.</title>
        <authorList>
            <consortium name="The Broad Institute Genomics Platform"/>
            <consortium name="The Broad Institute Genome Sequencing Center for Infectious Disease"/>
            <person name="Wu L."/>
            <person name="Ma J."/>
        </authorList>
    </citation>
    <scope>NUCLEOTIDE SEQUENCE [LARGE SCALE GENOMIC DNA]</scope>
    <source>
        <strain evidence="9">JCM 18410</strain>
    </source>
</reference>
<name>A0ABP9K9C9_9ACTN</name>
<evidence type="ECO:0000313" key="8">
    <source>
        <dbReference type="EMBL" id="GAA5052581.1"/>
    </source>
</evidence>
<evidence type="ECO:0000256" key="5">
    <source>
        <dbReference type="ARBA" id="ARBA00022840"/>
    </source>
</evidence>
<dbReference type="InterPro" id="IPR030830">
    <property type="entry name" value="Myo_inos_IolC"/>
</dbReference>
<organism evidence="8 9">
    <name type="scientific">Streptomyces similanensis</name>
    <dbReference type="NCBI Taxonomy" id="1274988"/>
    <lineage>
        <taxon>Bacteria</taxon>
        <taxon>Bacillati</taxon>
        <taxon>Actinomycetota</taxon>
        <taxon>Actinomycetes</taxon>
        <taxon>Kitasatosporales</taxon>
        <taxon>Streptomycetaceae</taxon>
        <taxon>Streptomyces</taxon>
    </lineage>
</organism>
<evidence type="ECO:0000256" key="1">
    <source>
        <dbReference type="ARBA" id="ARBA00010688"/>
    </source>
</evidence>
<feature type="domain" description="Carbohydrate kinase PfkB" evidence="7">
    <location>
        <begin position="12"/>
        <end position="184"/>
    </location>
</feature>
<keyword evidence="2" id="KW-0808">Transferase</keyword>
<evidence type="ECO:0000256" key="6">
    <source>
        <dbReference type="SAM" id="MobiDB-lite"/>
    </source>
</evidence>
<dbReference type="EMBL" id="BAABKC010000032">
    <property type="protein sequence ID" value="GAA5052581.1"/>
    <property type="molecule type" value="Genomic_DNA"/>
</dbReference>
<dbReference type="PANTHER" id="PTHR43085">
    <property type="entry name" value="HEXOKINASE FAMILY MEMBER"/>
    <property type="match status" value="1"/>
</dbReference>
<dbReference type="SUPFAM" id="SSF53613">
    <property type="entry name" value="Ribokinase-like"/>
    <property type="match status" value="1"/>
</dbReference>
<keyword evidence="9" id="KW-1185">Reference proteome</keyword>
<dbReference type="Proteomes" id="UP001500124">
    <property type="component" value="Unassembled WGS sequence"/>
</dbReference>
<protein>
    <submittedName>
        <fullName evidence="8">5-dehydro-2-deoxygluconokinase</fullName>
    </submittedName>
</protein>
<sequence length="358" mass="36897">MTEPVESARVLDLVTMGRIGVDLYPLQSGVPLARVETFGKFLGGSAANVAVAAARLGRSAAVITRTGDDPFGAYLHQALEEFGVDDRWVTPVGGLPTPVTFCEIFPPDDFPLYFYRRPKAPDLEIHAAELDLAAIRAARIFWMTGTGLSEEPSRSATLAALRARARAGTTVFDLDWRPMFWPQDSADTGAGTAPADGTPAAGTSGGAPPGGAEQARPYYAEALRYATVAVGNLAECEVATGEREPEACARALLAAGVELAVVKQGPEGVLAVRRDGARASVPPVPVEVVNGLGAGDAFGGALCHGLLSGWDLTATMRYANAAGALVASRLACSAAMPTGAEVDALLARATAAAAPSPP</sequence>
<feature type="domain" description="Carbohydrate kinase PfkB" evidence="7">
    <location>
        <begin position="213"/>
        <end position="338"/>
    </location>
</feature>
<evidence type="ECO:0000313" key="9">
    <source>
        <dbReference type="Proteomes" id="UP001500124"/>
    </source>
</evidence>
<evidence type="ECO:0000256" key="2">
    <source>
        <dbReference type="ARBA" id="ARBA00022679"/>
    </source>
</evidence>
<keyword evidence="5" id="KW-0067">ATP-binding</keyword>
<dbReference type="Pfam" id="PF00294">
    <property type="entry name" value="PfkB"/>
    <property type="match status" value="2"/>
</dbReference>
<evidence type="ECO:0000256" key="3">
    <source>
        <dbReference type="ARBA" id="ARBA00022741"/>
    </source>
</evidence>
<accession>A0ABP9K9C9</accession>
<dbReference type="InterPro" id="IPR050306">
    <property type="entry name" value="PfkB_Carbo_kinase"/>
</dbReference>
<comment type="similarity">
    <text evidence="1">Belongs to the carbohydrate kinase PfkB family.</text>
</comment>
<dbReference type="InterPro" id="IPR029056">
    <property type="entry name" value="Ribokinase-like"/>
</dbReference>
<feature type="compositionally biased region" description="Low complexity" evidence="6">
    <location>
        <begin position="184"/>
        <end position="202"/>
    </location>
</feature>
<dbReference type="InterPro" id="IPR023314">
    <property type="entry name" value="Myo_inos_IolC-like_sf"/>
</dbReference>
<keyword evidence="3" id="KW-0547">Nucleotide-binding</keyword>
<dbReference type="PANTHER" id="PTHR43085:SF49">
    <property type="entry name" value="5-DEHYDRO-2-DEOXYGLUCONOKINASE"/>
    <property type="match status" value="1"/>
</dbReference>
<dbReference type="NCBIfam" id="TIGR04382">
    <property type="entry name" value="myo_inos_iolC_N"/>
    <property type="match status" value="1"/>
</dbReference>
<feature type="region of interest" description="Disordered" evidence="6">
    <location>
        <begin position="183"/>
        <end position="213"/>
    </location>
</feature>
<keyword evidence="4" id="KW-0418">Kinase</keyword>